<sequence>MFSKFGSFQHKWVCLVIILAYAVFNGVGEGFVTRREDSYVSLPRICHWVTRKWHKNHSPSLNDVTTSSISVRYEVMTRHMSELMSRGVKVVCSQQSLADAQFPLSPPPLSPPPCSPTPPSPTPSCPTPPSPIHASPSHLHWLEECVTGVVQLNTTGGKSVNASSAQLRWSLILEELAYTLHHSKLNLPLDFSPNLHIATEHHQEITSKLTHPSQPVYADPAQNCSTRLANSSQRNSARSPTCFSSSSTIVSLEYLTQKASLRSACDAPFIFRCLIQYSTPSDQLTHPGLKVVLKSSRSGELKRTRL</sequence>
<keyword evidence="2" id="KW-0812">Transmembrane</keyword>
<name>A0A2Z7AFK6_9LAMI</name>
<feature type="compositionally biased region" description="Pro residues" evidence="1">
    <location>
        <begin position="107"/>
        <end position="131"/>
    </location>
</feature>
<dbReference type="AlphaFoldDB" id="A0A2Z7AFK6"/>
<evidence type="ECO:0000313" key="4">
    <source>
        <dbReference type="Proteomes" id="UP000250235"/>
    </source>
</evidence>
<feature type="region of interest" description="Disordered" evidence="1">
    <location>
        <begin position="107"/>
        <end position="133"/>
    </location>
</feature>
<keyword evidence="2" id="KW-1133">Transmembrane helix</keyword>
<accession>A0A2Z7AFK6</accession>
<dbReference type="EMBL" id="KV018094">
    <property type="protein sequence ID" value="KZV17856.1"/>
    <property type="molecule type" value="Genomic_DNA"/>
</dbReference>
<evidence type="ECO:0000256" key="1">
    <source>
        <dbReference type="SAM" id="MobiDB-lite"/>
    </source>
</evidence>
<keyword evidence="2" id="KW-0472">Membrane</keyword>
<protein>
    <submittedName>
        <fullName evidence="3">Uncharacterized protein</fullName>
    </submittedName>
</protein>
<organism evidence="3 4">
    <name type="scientific">Dorcoceras hygrometricum</name>
    <dbReference type="NCBI Taxonomy" id="472368"/>
    <lineage>
        <taxon>Eukaryota</taxon>
        <taxon>Viridiplantae</taxon>
        <taxon>Streptophyta</taxon>
        <taxon>Embryophyta</taxon>
        <taxon>Tracheophyta</taxon>
        <taxon>Spermatophyta</taxon>
        <taxon>Magnoliopsida</taxon>
        <taxon>eudicotyledons</taxon>
        <taxon>Gunneridae</taxon>
        <taxon>Pentapetalae</taxon>
        <taxon>asterids</taxon>
        <taxon>lamiids</taxon>
        <taxon>Lamiales</taxon>
        <taxon>Gesneriaceae</taxon>
        <taxon>Didymocarpoideae</taxon>
        <taxon>Trichosporeae</taxon>
        <taxon>Loxocarpinae</taxon>
        <taxon>Dorcoceras</taxon>
    </lineage>
</organism>
<evidence type="ECO:0000313" key="3">
    <source>
        <dbReference type="EMBL" id="KZV17856.1"/>
    </source>
</evidence>
<evidence type="ECO:0000256" key="2">
    <source>
        <dbReference type="SAM" id="Phobius"/>
    </source>
</evidence>
<dbReference type="Proteomes" id="UP000250235">
    <property type="component" value="Unassembled WGS sequence"/>
</dbReference>
<reference evidence="3 4" key="1">
    <citation type="journal article" date="2015" name="Proc. Natl. Acad. Sci. U.S.A.">
        <title>The resurrection genome of Boea hygrometrica: A blueprint for survival of dehydration.</title>
        <authorList>
            <person name="Xiao L."/>
            <person name="Yang G."/>
            <person name="Zhang L."/>
            <person name="Yang X."/>
            <person name="Zhao S."/>
            <person name="Ji Z."/>
            <person name="Zhou Q."/>
            <person name="Hu M."/>
            <person name="Wang Y."/>
            <person name="Chen M."/>
            <person name="Xu Y."/>
            <person name="Jin H."/>
            <person name="Xiao X."/>
            <person name="Hu G."/>
            <person name="Bao F."/>
            <person name="Hu Y."/>
            <person name="Wan P."/>
            <person name="Li L."/>
            <person name="Deng X."/>
            <person name="Kuang T."/>
            <person name="Xiang C."/>
            <person name="Zhu J.K."/>
            <person name="Oliver M.J."/>
            <person name="He Y."/>
        </authorList>
    </citation>
    <scope>NUCLEOTIDE SEQUENCE [LARGE SCALE GENOMIC DNA]</scope>
    <source>
        <strain evidence="4">cv. XS01</strain>
    </source>
</reference>
<gene>
    <name evidence="3" type="ORF">F511_23202</name>
</gene>
<keyword evidence="4" id="KW-1185">Reference proteome</keyword>
<proteinExistence type="predicted"/>
<feature type="transmembrane region" description="Helical" evidence="2">
    <location>
        <begin position="12"/>
        <end position="32"/>
    </location>
</feature>